<protein>
    <recommendedName>
        <fullName evidence="3">STAS/SEC14 domain-containing protein</fullName>
    </recommendedName>
</protein>
<dbReference type="OrthoDB" id="9811577at2"/>
<sequence>MAADLEITSSDMLLHVEATGQLTNGSYVTFADAVEQHAHVHGKVRVLFEMRSCIGWTLGSNWKNMKFDLRHWKAIERLAIVDEVTWLEEIACFCRPFTWGTIEYFDHSHLDEAKDWLTTSL</sequence>
<dbReference type="Gene3D" id="3.40.50.10600">
    <property type="entry name" value="SpoIIaa-like domains"/>
    <property type="match status" value="1"/>
</dbReference>
<dbReference type="SUPFAM" id="SSF52091">
    <property type="entry name" value="SpoIIaa-like"/>
    <property type="match status" value="1"/>
</dbReference>
<dbReference type="EMBL" id="SJPJ01000001">
    <property type="protein sequence ID" value="TWT81260.1"/>
    <property type="molecule type" value="Genomic_DNA"/>
</dbReference>
<dbReference type="Pfam" id="PF11964">
    <property type="entry name" value="SpoIIAA-like"/>
    <property type="match status" value="1"/>
</dbReference>
<evidence type="ECO:0000313" key="2">
    <source>
        <dbReference type="Proteomes" id="UP000315010"/>
    </source>
</evidence>
<dbReference type="InterPro" id="IPR036513">
    <property type="entry name" value="STAS_dom_sf"/>
</dbReference>
<dbReference type="InterPro" id="IPR021866">
    <property type="entry name" value="SpoIIAA-like"/>
</dbReference>
<organism evidence="1 2">
    <name type="scientific">Novipirellula herctigrandis</name>
    <dbReference type="NCBI Taxonomy" id="2527986"/>
    <lineage>
        <taxon>Bacteria</taxon>
        <taxon>Pseudomonadati</taxon>
        <taxon>Planctomycetota</taxon>
        <taxon>Planctomycetia</taxon>
        <taxon>Pirellulales</taxon>
        <taxon>Pirellulaceae</taxon>
        <taxon>Novipirellula</taxon>
    </lineage>
</organism>
<dbReference type="RefSeq" id="WP_146397093.1">
    <property type="nucleotide sequence ID" value="NZ_SJPJ01000001.1"/>
</dbReference>
<name>A0A5C5Z255_9BACT</name>
<dbReference type="AlphaFoldDB" id="A0A5C5Z255"/>
<accession>A0A5C5Z255</accession>
<reference evidence="1 2" key="1">
    <citation type="submission" date="2019-02" db="EMBL/GenBank/DDBJ databases">
        <title>Deep-cultivation of Planctomycetes and their phenomic and genomic characterization uncovers novel biology.</title>
        <authorList>
            <person name="Wiegand S."/>
            <person name="Jogler M."/>
            <person name="Boedeker C."/>
            <person name="Pinto D."/>
            <person name="Vollmers J."/>
            <person name="Rivas-Marin E."/>
            <person name="Kohn T."/>
            <person name="Peeters S.H."/>
            <person name="Heuer A."/>
            <person name="Rast P."/>
            <person name="Oberbeckmann S."/>
            <person name="Bunk B."/>
            <person name="Jeske O."/>
            <person name="Meyerdierks A."/>
            <person name="Storesund J.E."/>
            <person name="Kallscheuer N."/>
            <person name="Luecker S."/>
            <person name="Lage O.M."/>
            <person name="Pohl T."/>
            <person name="Merkel B.J."/>
            <person name="Hornburger P."/>
            <person name="Mueller R.-W."/>
            <person name="Bruemmer F."/>
            <person name="Labrenz M."/>
            <person name="Spormann A.M."/>
            <person name="Op Den Camp H."/>
            <person name="Overmann J."/>
            <person name="Amann R."/>
            <person name="Jetten M.S.M."/>
            <person name="Mascher T."/>
            <person name="Medema M.H."/>
            <person name="Devos D.P."/>
            <person name="Kaster A.-K."/>
            <person name="Ovreas L."/>
            <person name="Rohde M."/>
            <person name="Galperin M.Y."/>
            <person name="Jogler C."/>
        </authorList>
    </citation>
    <scope>NUCLEOTIDE SEQUENCE [LARGE SCALE GENOMIC DNA]</scope>
    <source>
        <strain evidence="1 2">CA13</strain>
    </source>
</reference>
<proteinExistence type="predicted"/>
<comment type="caution">
    <text evidence="1">The sequence shown here is derived from an EMBL/GenBank/DDBJ whole genome shotgun (WGS) entry which is preliminary data.</text>
</comment>
<evidence type="ECO:0000313" key="1">
    <source>
        <dbReference type="EMBL" id="TWT81260.1"/>
    </source>
</evidence>
<gene>
    <name evidence="1" type="ORF">CA13_27110</name>
</gene>
<keyword evidence="2" id="KW-1185">Reference proteome</keyword>
<dbReference type="Proteomes" id="UP000315010">
    <property type="component" value="Unassembled WGS sequence"/>
</dbReference>
<evidence type="ECO:0008006" key="3">
    <source>
        <dbReference type="Google" id="ProtNLM"/>
    </source>
</evidence>
<dbReference type="InterPro" id="IPR038396">
    <property type="entry name" value="SpoIIAA-like_sf"/>
</dbReference>